<dbReference type="InterPro" id="IPR002810">
    <property type="entry name" value="NfeD-like_C"/>
</dbReference>
<dbReference type="SUPFAM" id="SSF52096">
    <property type="entry name" value="ClpP/crotonase"/>
    <property type="match status" value="1"/>
</dbReference>
<dbReference type="InterPro" id="IPR029045">
    <property type="entry name" value="ClpP/crotonase-like_dom_sf"/>
</dbReference>
<dbReference type="eggNOG" id="COG1030">
    <property type="taxonomic scope" value="Bacteria"/>
</dbReference>
<keyword evidence="10" id="KW-1185">Reference proteome</keyword>
<sequence>MKYRLRIIMVLLFVCLVSVAGVRVPVYAETVRVVYVDGDINAANTSLVKRSLADAEAQGDAALIVSLDSSGGSREQAVKISDLLTGSAVPTIAYVSPRARSVAALVALSCRHIVMAPGGSIGASDTESAKDTEELKGKFGQVATTTGKNPRLIEAMTDKSLGYSNYAEPGQLLTLSDIQAKAVNLSDGTADSIDGVLHLYSLDNASVQDNRLSLKDMFFGILQNELARVLLVALLLSAFAVEIKTGGIGAGFGLAVISGALLLSSGDGTLADSLKLAALLVLGAVFVGIELITPTVGIFGFLGTVMIFASLFFILGSDMTALFELAGAVVCTVVFLAFAGSRLPQSRLLAKVTLKNRSTRESGYESQTDKSDYIGKNGTTLTPLRPAGTVRIDKKRVDAVSRGDYIDKDVPVRVIEAEGMRVVVETIESDT</sequence>
<dbReference type="CDD" id="cd07021">
    <property type="entry name" value="Clp_protease_NfeD_like"/>
    <property type="match status" value="1"/>
</dbReference>
<dbReference type="Pfam" id="PF25145">
    <property type="entry name" value="NfeD1b_N"/>
    <property type="match status" value="1"/>
</dbReference>
<dbReference type="EMBL" id="AECS01000049">
    <property type="protein sequence ID" value="EFQ03353.1"/>
    <property type="molecule type" value="Genomic_DNA"/>
</dbReference>
<feature type="domain" description="NfeD-like C-terminal" evidence="6">
    <location>
        <begin position="372"/>
        <end position="425"/>
    </location>
</feature>
<evidence type="ECO:0000313" key="10">
    <source>
        <dbReference type="Proteomes" id="UP000003195"/>
    </source>
</evidence>
<dbReference type="Pfam" id="PF01957">
    <property type="entry name" value="NfeD"/>
    <property type="match status" value="1"/>
</dbReference>
<name>E2ZE79_9FIRM</name>
<evidence type="ECO:0000259" key="7">
    <source>
        <dbReference type="Pfam" id="PF24961"/>
    </source>
</evidence>
<dbReference type="InterPro" id="IPR012340">
    <property type="entry name" value="NA-bd_OB-fold"/>
</dbReference>
<dbReference type="Gene3D" id="3.90.226.10">
    <property type="entry name" value="2-enoyl-CoA Hydratase, Chain A, domain 1"/>
    <property type="match status" value="1"/>
</dbReference>
<evidence type="ECO:0000259" key="8">
    <source>
        <dbReference type="Pfam" id="PF25145"/>
    </source>
</evidence>
<keyword evidence="4 5" id="KW-0472">Membrane</keyword>
<dbReference type="HOGENOM" id="CLU_024619_2_0_9"/>
<reference evidence="9 10" key="1">
    <citation type="submission" date="2010-08" db="EMBL/GenBank/DDBJ databases">
        <authorList>
            <person name="Weinstock G."/>
            <person name="Sodergren E."/>
            <person name="Clifton S."/>
            <person name="Fulton L."/>
            <person name="Fulton B."/>
            <person name="Courtney L."/>
            <person name="Fronick C."/>
            <person name="Harrison M."/>
            <person name="Strong C."/>
            <person name="Farmer C."/>
            <person name="Delahaunty K."/>
            <person name="Markovic C."/>
            <person name="Hall O."/>
            <person name="Minx P."/>
            <person name="Tomlinson C."/>
            <person name="Mitreva M."/>
            <person name="Hou S."/>
            <person name="Chen J."/>
            <person name="Wollam A."/>
            <person name="Pepin K.H."/>
            <person name="Johnson M."/>
            <person name="Bhonagiri V."/>
            <person name="Zhang X."/>
            <person name="Suruliraj S."/>
            <person name="Warren W."/>
            <person name="Chinwalla A."/>
            <person name="Mardis E.R."/>
            <person name="Wilson R.K."/>
        </authorList>
    </citation>
    <scope>NUCLEOTIDE SEQUENCE [LARGE SCALE GENOMIC DNA]</scope>
    <source>
        <strain evidence="9 10">F0359</strain>
    </source>
</reference>
<evidence type="ECO:0000256" key="4">
    <source>
        <dbReference type="ARBA" id="ARBA00023136"/>
    </source>
</evidence>
<dbReference type="Gene3D" id="2.40.50.140">
    <property type="entry name" value="Nucleic acid-binding proteins"/>
    <property type="match status" value="1"/>
</dbReference>
<comment type="subcellular location">
    <subcellularLocation>
        <location evidence="1">Membrane</location>
        <topology evidence="1">Multi-pass membrane protein</topology>
    </subcellularLocation>
</comment>
<protein>
    <submittedName>
        <fullName evidence="9">Nodulation efficiency protein D</fullName>
    </submittedName>
</protein>
<feature type="transmembrane region" description="Helical" evidence="5">
    <location>
        <begin position="296"/>
        <end position="315"/>
    </location>
</feature>
<dbReference type="InterPro" id="IPR052165">
    <property type="entry name" value="Membrane_assoc_protease"/>
</dbReference>
<dbReference type="GO" id="GO:0005886">
    <property type="term" value="C:plasma membrane"/>
    <property type="evidence" value="ECO:0007669"/>
    <property type="project" value="TreeGrafter"/>
</dbReference>
<feature type="transmembrane region" description="Helical" evidence="5">
    <location>
        <begin position="321"/>
        <end position="339"/>
    </location>
</feature>
<evidence type="ECO:0000256" key="3">
    <source>
        <dbReference type="ARBA" id="ARBA00022989"/>
    </source>
</evidence>
<dbReference type="PANTHER" id="PTHR33507">
    <property type="entry name" value="INNER MEMBRANE PROTEIN YBBJ"/>
    <property type="match status" value="1"/>
</dbReference>
<evidence type="ECO:0000256" key="2">
    <source>
        <dbReference type="ARBA" id="ARBA00022692"/>
    </source>
</evidence>
<feature type="domain" description="NfeD1b N-terminal" evidence="8">
    <location>
        <begin position="31"/>
        <end position="209"/>
    </location>
</feature>
<keyword evidence="3 5" id="KW-1133">Transmembrane helix</keyword>
<dbReference type="AlphaFoldDB" id="E2ZE79"/>
<dbReference type="RefSeq" id="WP_006943188.1">
    <property type="nucleotide sequence ID" value="NZ_GL538212.1"/>
</dbReference>
<feature type="transmembrane region" description="Helical" evidence="5">
    <location>
        <begin position="270"/>
        <end position="289"/>
    </location>
</feature>
<evidence type="ECO:0000259" key="6">
    <source>
        <dbReference type="Pfam" id="PF01957"/>
    </source>
</evidence>
<evidence type="ECO:0000256" key="5">
    <source>
        <dbReference type="SAM" id="Phobius"/>
    </source>
</evidence>
<dbReference type="Proteomes" id="UP000003195">
    <property type="component" value="Unassembled WGS sequence"/>
</dbReference>
<evidence type="ECO:0000313" key="9">
    <source>
        <dbReference type="EMBL" id="EFQ03353.1"/>
    </source>
</evidence>
<dbReference type="InterPro" id="IPR056738">
    <property type="entry name" value="NfeD1b_N"/>
</dbReference>
<evidence type="ECO:0000256" key="1">
    <source>
        <dbReference type="ARBA" id="ARBA00004141"/>
    </source>
</evidence>
<feature type="transmembrane region" description="Helical" evidence="5">
    <location>
        <begin position="246"/>
        <end position="264"/>
    </location>
</feature>
<dbReference type="PANTHER" id="PTHR33507:SF3">
    <property type="entry name" value="INNER MEMBRANE PROTEIN YBBJ"/>
    <property type="match status" value="1"/>
</dbReference>
<proteinExistence type="predicted"/>
<feature type="domain" description="NfeD integral membrane" evidence="7">
    <location>
        <begin position="229"/>
        <end position="338"/>
    </location>
</feature>
<feature type="transmembrane region" description="Helical" evidence="5">
    <location>
        <begin position="217"/>
        <end position="239"/>
    </location>
</feature>
<gene>
    <name evidence="9" type="ORF">HMPREF9429_01781</name>
</gene>
<comment type="caution">
    <text evidence="9">The sequence shown here is derived from an EMBL/GenBank/DDBJ whole genome shotgun (WGS) entry which is preliminary data.</text>
</comment>
<keyword evidence="2 5" id="KW-0812">Transmembrane</keyword>
<dbReference type="STRING" id="706434.HMPREF9429_01781"/>
<organism evidence="9 10">
    <name type="scientific">Megasphaera micronuciformis F0359</name>
    <dbReference type="NCBI Taxonomy" id="706434"/>
    <lineage>
        <taxon>Bacteria</taxon>
        <taxon>Bacillati</taxon>
        <taxon>Bacillota</taxon>
        <taxon>Negativicutes</taxon>
        <taxon>Veillonellales</taxon>
        <taxon>Veillonellaceae</taxon>
        <taxon>Megasphaera</taxon>
    </lineage>
</organism>
<dbReference type="Pfam" id="PF24961">
    <property type="entry name" value="NfeD_membrane"/>
    <property type="match status" value="1"/>
</dbReference>
<dbReference type="InterPro" id="IPR056739">
    <property type="entry name" value="NfeD_membrane"/>
</dbReference>
<accession>E2ZE79</accession>